<dbReference type="EMBL" id="JASCZI010001206">
    <property type="protein sequence ID" value="MED6114536.1"/>
    <property type="molecule type" value="Genomic_DNA"/>
</dbReference>
<evidence type="ECO:0000313" key="2">
    <source>
        <dbReference type="Proteomes" id="UP001341840"/>
    </source>
</evidence>
<accession>A0ABU6QSB4</accession>
<sequence>MPRDDHLEHEHELDINTKKCIQIKNEGDNRSGFGLKNGGQGALKRLTFSIKLRCCFCQHGASRFGVFCHEAASVLAPPEKNTISALAPSSQLATRIVVDVSVELEEQEAINDRVEGSRPIYKIGVVSRSSNEIEVLCSFFDSVKKLSETNWDAWWDTF</sequence>
<comment type="caution">
    <text evidence="1">The sequence shown here is derived from an EMBL/GenBank/DDBJ whole genome shotgun (WGS) entry which is preliminary data.</text>
</comment>
<proteinExistence type="predicted"/>
<dbReference type="Proteomes" id="UP001341840">
    <property type="component" value="Unassembled WGS sequence"/>
</dbReference>
<protein>
    <submittedName>
        <fullName evidence="1">Uncharacterized protein</fullName>
    </submittedName>
</protein>
<organism evidence="1 2">
    <name type="scientific">Stylosanthes scabra</name>
    <dbReference type="NCBI Taxonomy" id="79078"/>
    <lineage>
        <taxon>Eukaryota</taxon>
        <taxon>Viridiplantae</taxon>
        <taxon>Streptophyta</taxon>
        <taxon>Embryophyta</taxon>
        <taxon>Tracheophyta</taxon>
        <taxon>Spermatophyta</taxon>
        <taxon>Magnoliopsida</taxon>
        <taxon>eudicotyledons</taxon>
        <taxon>Gunneridae</taxon>
        <taxon>Pentapetalae</taxon>
        <taxon>rosids</taxon>
        <taxon>fabids</taxon>
        <taxon>Fabales</taxon>
        <taxon>Fabaceae</taxon>
        <taxon>Papilionoideae</taxon>
        <taxon>50 kb inversion clade</taxon>
        <taxon>dalbergioids sensu lato</taxon>
        <taxon>Dalbergieae</taxon>
        <taxon>Pterocarpus clade</taxon>
        <taxon>Stylosanthes</taxon>
    </lineage>
</organism>
<keyword evidence="2" id="KW-1185">Reference proteome</keyword>
<reference evidence="1 2" key="1">
    <citation type="journal article" date="2023" name="Plants (Basel)">
        <title>Bridging the Gap: Combining Genomics and Transcriptomics Approaches to Understand Stylosanthes scabra, an Orphan Legume from the Brazilian Caatinga.</title>
        <authorList>
            <person name="Ferreira-Neto J.R.C."/>
            <person name="da Silva M.D."/>
            <person name="Binneck E."/>
            <person name="de Melo N.F."/>
            <person name="da Silva R.H."/>
            <person name="de Melo A.L.T.M."/>
            <person name="Pandolfi V."/>
            <person name="Bustamante F.O."/>
            <person name="Brasileiro-Vidal A.C."/>
            <person name="Benko-Iseppon A.M."/>
        </authorList>
    </citation>
    <scope>NUCLEOTIDE SEQUENCE [LARGE SCALE GENOMIC DNA]</scope>
    <source>
        <tissue evidence="1">Leaves</tissue>
    </source>
</reference>
<gene>
    <name evidence="1" type="ORF">PIB30_081177</name>
</gene>
<name>A0ABU6QSB4_9FABA</name>
<evidence type="ECO:0000313" key="1">
    <source>
        <dbReference type="EMBL" id="MED6114536.1"/>
    </source>
</evidence>